<name>A0ABV7IWK9_9SPHN</name>
<dbReference type="Proteomes" id="UP001595604">
    <property type="component" value="Unassembled WGS sequence"/>
</dbReference>
<dbReference type="RefSeq" id="WP_379509945.1">
    <property type="nucleotide sequence ID" value="NZ_JBHRTQ010000007.1"/>
</dbReference>
<feature type="non-terminal residue" evidence="1">
    <location>
        <position position="1"/>
    </location>
</feature>
<accession>A0ABV7IWK9</accession>
<evidence type="ECO:0000313" key="2">
    <source>
        <dbReference type="Proteomes" id="UP001595604"/>
    </source>
</evidence>
<comment type="caution">
    <text evidence="1">The sequence shown here is derived from an EMBL/GenBank/DDBJ whole genome shotgun (WGS) entry which is preliminary data.</text>
</comment>
<gene>
    <name evidence="1" type="ORF">ACFOD9_10070</name>
</gene>
<reference evidence="2" key="1">
    <citation type="journal article" date="2019" name="Int. J. Syst. Evol. Microbiol.">
        <title>The Global Catalogue of Microorganisms (GCM) 10K type strain sequencing project: providing services to taxonomists for standard genome sequencing and annotation.</title>
        <authorList>
            <consortium name="The Broad Institute Genomics Platform"/>
            <consortium name="The Broad Institute Genome Sequencing Center for Infectious Disease"/>
            <person name="Wu L."/>
            <person name="Ma J."/>
        </authorList>
    </citation>
    <scope>NUCLEOTIDE SEQUENCE [LARGE SCALE GENOMIC DNA]</scope>
    <source>
        <strain evidence="2">KCTC 42984</strain>
    </source>
</reference>
<sequence length="231" mass="25422">SIRRICASLSRNGTSTISASSTLPLNQPIMPHASNLIGPEPSGRTNSSPLRLLAVHLNVGVVQARLRSMNTLPQQLVDRLELLSGLTADAWQIAGEQAASIIADTERALKRAIKRAEELDAAWERVEFVPTSGPTVEMTARLLAEQEFDTRGELPLSITMQIWETKAGALVAVDETRPLFEDGTPKLAVRICQFSSDAQAQRFAVMEHFAWNNRARSMARKLGWSLRVEVP</sequence>
<evidence type="ECO:0000313" key="1">
    <source>
        <dbReference type="EMBL" id="MFC3174597.1"/>
    </source>
</evidence>
<organism evidence="1 2">
    <name type="scientific">Novosphingobium bradum</name>
    <dbReference type="NCBI Taxonomy" id="1737444"/>
    <lineage>
        <taxon>Bacteria</taxon>
        <taxon>Pseudomonadati</taxon>
        <taxon>Pseudomonadota</taxon>
        <taxon>Alphaproteobacteria</taxon>
        <taxon>Sphingomonadales</taxon>
        <taxon>Sphingomonadaceae</taxon>
        <taxon>Novosphingobium</taxon>
    </lineage>
</organism>
<keyword evidence="2" id="KW-1185">Reference proteome</keyword>
<protein>
    <submittedName>
        <fullName evidence="1">Uncharacterized protein</fullName>
    </submittedName>
</protein>
<proteinExistence type="predicted"/>
<dbReference type="EMBL" id="JBHRTQ010000007">
    <property type="protein sequence ID" value="MFC3174597.1"/>
    <property type="molecule type" value="Genomic_DNA"/>
</dbReference>